<gene>
    <name evidence="2" type="ORF">AAES_160056</name>
</gene>
<reference evidence="2 3" key="1">
    <citation type="submission" date="2015-10" db="EMBL/GenBank/DDBJ databases">
        <authorList>
            <person name="Gilbert D.G."/>
        </authorList>
    </citation>
    <scope>NUCLEOTIDE SEQUENCE [LARGE SCALE GENOMIC DNA]</scope>
    <source>
        <strain evidence="2">FVVF132</strain>
    </source>
</reference>
<feature type="region of interest" description="Disordered" evidence="1">
    <location>
        <begin position="1"/>
        <end position="78"/>
    </location>
</feature>
<comment type="caution">
    <text evidence="2">The sequence shown here is derived from an EMBL/GenBank/DDBJ whole genome shotgun (WGS) entry which is preliminary data.</text>
</comment>
<dbReference type="Proteomes" id="UP000051836">
    <property type="component" value="Unassembled WGS sequence"/>
</dbReference>
<evidence type="ECO:0000256" key="1">
    <source>
        <dbReference type="SAM" id="MobiDB-lite"/>
    </source>
</evidence>
<dbReference type="EMBL" id="LMAW01003099">
    <property type="protein sequence ID" value="KQK74054.1"/>
    <property type="molecule type" value="Genomic_DNA"/>
</dbReference>
<sequence length="111" mass="11277">MMEPLGGAPPPAHPPPRHFSSLPTPKAGPGAQQEPGTLAGAGDRRDSESAPTPAAAAKRREPAGPVAVPTCESCRGLGQPKSAELELKLMAPRRLRTCCGTGLSSGSTGSW</sequence>
<keyword evidence="3" id="KW-1185">Reference proteome</keyword>
<protein>
    <submittedName>
        <fullName evidence="2">Uncharacterized protein</fullName>
    </submittedName>
</protein>
<accession>A0A0Q3T0M1</accession>
<evidence type="ECO:0000313" key="2">
    <source>
        <dbReference type="EMBL" id="KQK74054.1"/>
    </source>
</evidence>
<dbReference type="AlphaFoldDB" id="A0A0Q3T0M1"/>
<proteinExistence type="predicted"/>
<evidence type="ECO:0000313" key="3">
    <source>
        <dbReference type="Proteomes" id="UP000051836"/>
    </source>
</evidence>
<organism evidence="2 3">
    <name type="scientific">Amazona aestiva</name>
    <name type="common">Blue-fronted Amazon parrot</name>
    <dbReference type="NCBI Taxonomy" id="12930"/>
    <lineage>
        <taxon>Eukaryota</taxon>
        <taxon>Metazoa</taxon>
        <taxon>Chordata</taxon>
        <taxon>Craniata</taxon>
        <taxon>Vertebrata</taxon>
        <taxon>Euteleostomi</taxon>
        <taxon>Archelosauria</taxon>
        <taxon>Archosauria</taxon>
        <taxon>Dinosauria</taxon>
        <taxon>Saurischia</taxon>
        <taxon>Theropoda</taxon>
        <taxon>Coelurosauria</taxon>
        <taxon>Aves</taxon>
        <taxon>Neognathae</taxon>
        <taxon>Neoaves</taxon>
        <taxon>Telluraves</taxon>
        <taxon>Australaves</taxon>
        <taxon>Psittaciformes</taxon>
        <taxon>Psittacidae</taxon>
        <taxon>Amazona</taxon>
    </lineage>
</organism>
<name>A0A0Q3T0M1_AMAAE</name>